<evidence type="ECO:0000256" key="2">
    <source>
        <dbReference type="SAM" id="SignalP"/>
    </source>
</evidence>
<feature type="chain" id="PRO_5026874083" description="Secreted protein" evidence="2">
    <location>
        <begin position="26"/>
        <end position="111"/>
    </location>
</feature>
<proteinExistence type="predicted"/>
<gene>
    <name evidence="3" type="ORF">SVIM_LOCUS436067</name>
</gene>
<keyword evidence="2" id="KW-0732">Signal</keyword>
<organism evidence="3">
    <name type="scientific">Salix viminalis</name>
    <name type="common">Common osier</name>
    <name type="synonym">Basket willow</name>
    <dbReference type="NCBI Taxonomy" id="40686"/>
    <lineage>
        <taxon>Eukaryota</taxon>
        <taxon>Viridiplantae</taxon>
        <taxon>Streptophyta</taxon>
        <taxon>Embryophyta</taxon>
        <taxon>Tracheophyta</taxon>
        <taxon>Spermatophyta</taxon>
        <taxon>Magnoliopsida</taxon>
        <taxon>eudicotyledons</taxon>
        <taxon>Gunneridae</taxon>
        <taxon>Pentapetalae</taxon>
        <taxon>rosids</taxon>
        <taxon>fabids</taxon>
        <taxon>Malpighiales</taxon>
        <taxon>Salicaceae</taxon>
        <taxon>Saliceae</taxon>
        <taxon>Salix</taxon>
    </lineage>
</organism>
<dbReference type="EMBL" id="CAADRP010002029">
    <property type="protein sequence ID" value="VFU59245.1"/>
    <property type="molecule type" value="Genomic_DNA"/>
</dbReference>
<accession>A0A6N2NDI7</accession>
<protein>
    <recommendedName>
        <fullName evidence="4">Secreted protein</fullName>
    </recommendedName>
</protein>
<evidence type="ECO:0000313" key="3">
    <source>
        <dbReference type="EMBL" id="VFU59245.1"/>
    </source>
</evidence>
<reference evidence="3" key="1">
    <citation type="submission" date="2019-03" db="EMBL/GenBank/DDBJ databases">
        <authorList>
            <person name="Mank J."/>
            <person name="Almeida P."/>
        </authorList>
    </citation>
    <scope>NUCLEOTIDE SEQUENCE</scope>
    <source>
        <strain evidence="3">78183</strain>
    </source>
</reference>
<feature type="region of interest" description="Disordered" evidence="1">
    <location>
        <begin position="36"/>
        <end position="70"/>
    </location>
</feature>
<evidence type="ECO:0000256" key="1">
    <source>
        <dbReference type="SAM" id="MobiDB-lite"/>
    </source>
</evidence>
<feature type="signal peptide" evidence="2">
    <location>
        <begin position="1"/>
        <end position="25"/>
    </location>
</feature>
<dbReference type="AlphaFoldDB" id="A0A6N2NDI7"/>
<name>A0A6N2NDI7_SALVM</name>
<evidence type="ECO:0008006" key="4">
    <source>
        <dbReference type="Google" id="ProtNLM"/>
    </source>
</evidence>
<feature type="compositionally biased region" description="Basic and acidic residues" evidence="1">
    <location>
        <begin position="36"/>
        <end position="49"/>
    </location>
</feature>
<sequence>MTLWPQMPLLVQVIILNLHAGSTREAILTQQVKRGDGTKVSRAAGHDHVQSGTKQIHSAETEDTDPTTSITSNITINKILPEQQNMGKDCVTTLRVWLSRSELEFAPRNQK</sequence>